<dbReference type="GO" id="GO:0051014">
    <property type="term" value="P:actin filament severing"/>
    <property type="evidence" value="ECO:0007669"/>
    <property type="project" value="TreeGrafter"/>
</dbReference>
<protein>
    <submittedName>
        <fullName evidence="4">Supervillin c</fullName>
    </submittedName>
</protein>
<feature type="compositionally biased region" description="Basic and acidic residues" evidence="2">
    <location>
        <begin position="809"/>
        <end position="819"/>
    </location>
</feature>
<feature type="compositionally biased region" description="Basic and acidic residues" evidence="2">
    <location>
        <begin position="23"/>
        <end position="33"/>
    </location>
</feature>
<dbReference type="GO" id="GO:0051016">
    <property type="term" value="P:barbed-end actin filament capping"/>
    <property type="evidence" value="ECO:0007669"/>
    <property type="project" value="TreeGrafter"/>
</dbReference>
<evidence type="ECO:0000313" key="5">
    <source>
        <dbReference type="Proteomes" id="UP000694546"/>
    </source>
</evidence>
<dbReference type="Gene3D" id="3.40.20.10">
    <property type="entry name" value="Severin"/>
    <property type="match status" value="5"/>
</dbReference>
<feature type="domain" description="Gelsolin-like" evidence="3">
    <location>
        <begin position="877"/>
        <end position="924"/>
    </location>
</feature>
<dbReference type="InterPro" id="IPR007123">
    <property type="entry name" value="Gelsolin-like_dom"/>
</dbReference>
<feature type="region of interest" description="Disordered" evidence="2">
    <location>
        <begin position="1592"/>
        <end position="1615"/>
    </location>
</feature>
<evidence type="ECO:0000313" key="4">
    <source>
        <dbReference type="Ensembl" id="ENSGMOP00000046385.1"/>
    </source>
</evidence>
<dbReference type="GO" id="GO:0008154">
    <property type="term" value="P:actin polymerization or depolymerization"/>
    <property type="evidence" value="ECO:0007669"/>
    <property type="project" value="TreeGrafter"/>
</dbReference>
<dbReference type="OrthoDB" id="28894at2759"/>
<dbReference type="Ensembl" id="ENSGMOT00000040407.1">
    <property type="protein sequence ID" value="ENSGMOP00000046385.1"/>
    <property type="gene ID" value="ENSGMOG00000017934.2"/>
</dbReference>
<dbReference type="Proteomes" id="UP000694546">
    <property type="component" value="Chromosome 2"/>
</dbReference>
<feature type="region of interest" description="Disordered" evidence="2">
    <location>
        <begin position="261"/>
        <end position="297"/>
    </location>
</feature>
<accession>A0A8C5BI05</accession>
<dbReference type="Pfam" id="PF00626">
    <property type="entry name" value="Gelsolin"/>
    <property type="match status" value="1"/>
</dbReference>
<keyword evidence="5" id="KW-1185">Reference proteome</keyword>
<feature type="region of interest" description="Disordered" evidence="2">
    <location>
        <begin position="335"/>
        <end position="554"/>
    </location>
</feature>
<feature type="compositionally biased region" description="Basic and acidic residues" evidence="2">
    <location>
        <begin position="151"/>
        <end position="162"/>
    </location>
</feature>
<dbReference type="GeneTree" id="ENSGT00940000166828"/>
<feature type="compositionally biased region" description="Low complexity" evidence="2">
    <location>
        <begin position="714"/>
        <end position="725"/>
    </location>
</feature>
<dbReference type="GO" id="GO:0051015">
    <property type="term" value="F:actin filament binding"/>
    <property type="evidence" value="ECO:0007669"/>
    <property type="project" value="InterPro"/>
</dbReference>
<dbReference type="GO" id="GO:0005737">
    <property type="term" value="C:cytoplasm"/>
    <property type="evidence" value="ECO:0007669"/>
    <property type="project" value="TreeGrafter"/>
</dbReference>
<feature type="compositionally biased region" description="Pro residues" evidence="2">
    <location>
        <begin position="348"/>
        <end position="361"/>
    </location>
</feature>
<evidence type="ECO:0000259" key="3">
    <source>
        <dbReference type="Pfam" id="PF00626"/>
    </source>
</evidence>
<feature type="region of interest" description="Disordered" evidence="2">
    <location>
        <begin position="1109"/>
        <end position="1128"/>
    </location>
</feature>
<feature type="region of interest" description="Disordered" evidence="2">
    <location>
        <begin position="226"/>
        <end position="248"/>
    </location>
</feature>
<dbReference type="InterPro" id="IPR007122">
    <property type="entry name" value="Villin/Gelsolin"/>
</dbReference>
<dbReference type="SUPFAM" id="SSF55753">
    <property type="entry name" value="Actin depolymerizing proteins"/>
    <property type="match status" value="5"/>
</dbReference>
<evidence type="ECO:0000256" key="2">
    <source>
        <dbReference type="SAM" id="MobiDB-lite"/>
    </source>
</evidence>
<feature type="compositionally biased region" description="Basic and acidic residues" evidence="2">
    <location>
        <begin position="1603"/>
        <end position="1615"/>
    </location>
</feature>
<dbReference type="SMART" id="SM00262">
    <property type="entry name" value="GEL"/>
    <property type="match status" value="4"/>
</dbReference>
<reference evidence="4" key="2">
    <citation type="submission" date="2025-09" db="UniProtKB">
        <authorList>
            <consortium name="Ensembl"/>
        </authorList>
    </citation>
    <scope>IDENTIFICATION</scope>
</reference>
<feature type="region of interest" description="Disordered" evidence="2">
    <location>
        <begin position="72"/>
        <end position="162"/>
    </location>
</feature>
<proteinExistence type="predicted"/>
<feature type="compositionally biased region" description="Basic and acidic residues" evidence="2">
    <location>
        <begin position="683"/>
        <end position="694"/>
    </location>
</feature>
<feature type="compositionally biased region" description="Basic and acidic residues" evidence="2">
    <location>
        <begin position="413"/>
        <end position="432"/>
    </location>
</feature>
<dbReference type="PANTHER" id="PTHR11977">
    <property type="entry name" value="VILLIN"/>
    <property type="match status" value="1"/>
</dbReference>
<reference evidence="4" key="1">
    <citation type="submission" date="2025-08" db="UniProtKB">
        <authorList>
            <consortium name="Ensembl"/>
        </authorList>
    </citation>
    <scope>IDENTIFICATION</scope>
</reference>
<dbReference type="PANTHER" id="PTHR11977:SF119">
    <property type="entry name" value="SUPERVILLIN ISOFORM X1"/>
    <property type="match status" value="1"/>
</dbReference>
<feature type="region of interest" description="Disordered" evidence="2">
    <location>
        <begin position="780"/>
        <end position="856"/>
    </location>
</feature>
<feature type="compositionally biased region" description="Low complexity" evidence="2">
    <location>
        <begin position="668"/>
        <end position="677"/>
    </location>
</feature>
<feature type="region of interest" description="Disordered" evidence="2">
    <location>
        <begin position="593"/>
        <end position="766"/>
    </location>
</feature>
<dbReference type="InterPro" id="IPR029006">
    <property type="entry name" value="ADF-H/Gelsolin-like_dom_sf"/>
</dbReference>
<feature type="region of interest" description="Disordered" evidence="2">
    <location>
        <begin position="23"/>
        <end position="56"/>
    </location>
</feature>
<organism evidence="4 5">
    <name type="scientific">Gadus morhua</name>
    <name type="common">Atlantic cod</name>
    <dbReference type="NCBI Taxonomy" id="8049"/>
    <lineage>
        <taxon>Eukaryota</taxon>
        <taxon>Metazoa</taxon>
        <taxon>Chordata</taxon>
        <taxon>Craniata</taxon>
        <taxon>Vertebrata</taxon>
        <taxon>Euteleostomi</taxon>
        <taxon>Actinopterygii</taxon>
        <taxon>Neopterygii</taxon>
        <taxon>Teleostei</taxon>
        <taxon>Neoteleostei</taxon>
        <taxon>Acanthomorphata</taxon>
        <taxon>Zeiogadaria</taxon>
        <taxon>Gadariae</taxon>
        <taxon>Gadiformes</taxon>
        <taxon>Gadoidei</taxon>
        <taxon>Gadidae</taxon>
        <taxon>Gadus</taxon>
    </lineage>
</organism>
<feature type="compositionally biased region" description="Basic and acidic residues" evidence="2">
    <location>
        <begin position="508"/>
        <end position="521"/>
    </location>
</feature>
<name>A0A8C5BI05_GADMO</name>
<sequence length="1615" mass="173495">MDSLDDRLPETRAERIARYKAERRRELAERFGSTEELPSKWGRREGEDSAAGTTGAINGRARDVANGYQEAAAEGSACLRSSQDGGPSAASLDLAVKPGADGGGGRRRTRRYLPGASGGGRKTGERFRTQPITANEMQESSGLLEAEEEENPKADVKTDDRAKMSVAAKMSLFKELEKTAAPESSAFLKPRSGSLCLERRARHGNENRSLTQPITCEEMVAIRSQPAPPAPDLQASEPEEEADESCRLSVSQKLALFNNLSLPGMSSSSSSSQGPRPPLGAPPERRRQKGARYRTQPITVEEVSMLQKGPVQLPAFCLAPHLSDRQQALSVNLKPSELRLSTPDVRPASPPEPGAAGPLPPARTGLSRSESEPAIRGILKKSRSAAGAAWRPGMAVAGGPGQNGGGGGVEDPGEGRQVEEEKKKVEVVEVERQAAPVPVLPPRRQRNRGSAAPWRQRAPAADTQVGAGPSEKPPTDPRGLPQEEKSQQDEAGPACLSSRPSAAGGPREGAEEERLRNERPHPPGGRVRVTLAEGGTLTQQTESPADTKDENDNCTLHQDTVDHLCWDPVFASVYSSRPPQYVMCFNQSNRSFEAQEVTSPARVQPQWRKKAQGKTLEGEPPPQREEEVVEEVVAKGVVVEEEEQQSASARPDTEEPASAGESVAWTPMAAAARMAQRGLGSPEPDKHDALESKRPSATTCPSEDLWGPGPSQTGGPQEEAEGALPPAAPRETDGCFYGDLSSPPAACVPAPPEGGGSATEPQPDLGVFCQTSTAILSSAVTEHRRAVRPSRRSQGSRNPLRALAARADVNQDHMGDHGDPNGTPDESAAATAQKKANNSHSRQNSKEKVVSSNDVIDTNHAPFKSLMLLQIKGRKQVQTRLVQPTAGSLNSGDCFLLVTKENCTLWSGALANAAEKAKAVELSAYVQSHGDLGCRAPQSLHLEEGVNADSSLAADFWSLLGGRGQYRGAGPPEEDEQYERGVVESNCVYGLQDNRLVPQDQAWAAVPSVALLGPAQALVFDFGSEVYLWHGTDVSIADRKVALHLAEQVWGGAYDYSNCSVNPLDPSHSCPSIQLRGEGRPSWALFGVISQHRETALFREKFLDWPSGAACPEEPRPPLEGPAQSSAGLTATTTATTPAEDTLCPCDAKALLMGQGSPRDSQTGPHGAVPLDGGRQAELETVAVETWLVQEGDDGGVPVESDGQLHEGETYVVRWTYTAGKGSSPEDTNRKEKTVYFLWHGRHSPISGRSPASFLSIGRRSEEDSQVVVPQGQEPPCFLQLFGGGLVTHRGRRDPQPPPPAAWRMFCVRGQRPDEASLLEVDCCCSGLRSRGAVVLLNGQQGSLFLWHGGKAHASSREAAKRAVDRLNQSSLKVLVVEEGSEPAEFWTALGGQDRKAYDCMLQDPGKYNFTPRLFHLSVHDGAFQGEELQSPARLPGVTMAMPFVQESLSSALRPAWFLLDNRLEVYLWQSGPAADPGSAAPACSRGANARRCAMQTVLQYCRELNPRRPPMAYLISEGTEPLTFTNVFPHWERRPSTQGDTGPAKLVLVQDALAQLPTAPHAAGGLVPDGTDPQPQEVFLPDHDFQAVTEVEPEDDSLAARTQEDVQKSKELLV</sequence>
<feature type="compositionally biased region" description="Gly residues" evidence="2">
    <location>
        <begin position="396"/>
        <end position="410"/>
    </location>
</feature>
<keyword evidence="1" id="KW-0009">Actin-binding</keyword>
<dbReference type="OMA" id="TIACTPM"/>
<gene>
    <name evidence="4" type="primary">svilc</name>
</gene>
<dbReference type="PRINTS" id="PR00597">
    <property type="entry name" value="GELSOLIN"/>
</dbReference>
<dbReference type="GO" id="GO:0015629">
    <property type="term" value="C:actin cytoskeleton"/>
    <property type="evidence" value="ECO:0007669"/>
    <property type="project" value="TreeGrafter"/>
</dbReference>
<evidence type="ECO:0000256" key="1">
    <source>
        <dbReference type="ARBA" id="ARBA00023203"/>
    </source>
</evidence>
<dbReference type="GO" id="GO:0005546">
    <property type="term" value="F:phosphatidylinositol-4,5-bisphosphate binding"/>
    <property type="evidence" value="ECO:0007669"/>
    <property type="project" value="TreeGrafter"/>
</dbReference>